<feature type="region of interest" description="Disordered" evidence="1">
    <location>
        <begin position="1"/>
        <end position="51"/>
    </location>
</feature>
<comment type="caution">
    <text evidence="2">The sequence shown here is derived from an EMBL/GenBank/DDBJ whole genome shotgun (WGS) entry which is preliminary data.</text>
</comment>
<organism evidence="2 3">
    <name type="scientific">Lupinus albus</name>
    <name type="common">White lupine</name>
    <name type="synonym">Lupinus termis</name>
    <dbReference type="NCBI Taxonomy" id="3870"/>
    <lineage>
        <taxon>Eukaryota</taxon>
        <taxon>Viridiplantae</taxon>
        <taxon>Streptophyta</taxon>
        <taxon>Embryophyta</taxon>
        <taxon>Tracheophyta</taxon>
        <taxon>Spermatophyta</taxon>
        <taxon>Magnoliopsida</taxon>
        <taxon>eudicotyledons</taxon>
        <taxon>Gunneridae</taxon>
        <taxon>Pentapetalae</taxon>
        <taxon>rosids</taxon>
        <taxon>fabids</taxon>
        <taxon>Fabales</taxon>
        <taxon>Fabaceae</taxon>
        <taxon>Papilionoideae</taxon>
        <taxon>50 kb inversion clade</taxon>
        <taxon>genistoids sensu lato</taxon>
        <taxon>core genistoids</taxon>
        <taxon>Genisteae</taxon>
        <taxon>Lupinus</taxon>
    </lineage>
</organism>
<dbReference type="AlphaFoldDB" id="A0A6A4NTW9"/>
<protein>
    <submittedName>
        <fullName evidence="2">Uncharacterized protein</fullName>
    </submittedName>
</protein>
<reference evidence="3" key="1">
    <citation type="journal article" date="2020" name="Nat. Commun.">
        <title>Genome sequence of the cluster root forming white lupin.</title>
        <authorList>
            <person name="Hufnagel B."/>
            <person name="Marques A."/>
            <person name="Soriano A."/>
            <person name="Marques L."/>
            <person name="Divol F."/>
            <person name="Doumas P."/>
            <person name="Sallet E."/>
            <person name="Mancinotti D."/>
            <person name="Carrere S."/>
            <person name="Marande W."/>
            <person name="Arribat S."/>
            <person name="Keller J."/>
            <person name="Huneau C."/>
            <person name="Blein T."/>
            <person name="Aime D."/>
            <person name="Laguerre M."/>
            <person name="Taylor J."/>
            <person name="Schubert V."/>
            <person name="Nelson M."/>
            <person name="Geu-Flores F."/>
            <person name="Crespi M."/>
            <person name="Gallardo-Guerrero K."/>
            <person name="Delaux P.-M."/>
            <person name="Salse J."/>
            <person name="Berges H."/>
            <person name="Guyot R."/>
            <person name="Gouzy J."/>
            <person name="Peret B."/>
        </authorList>
    </citation>
    <scope>NUCLEOTIDE SEQUENCE [LARGE SCALE GENOMIC DNA]</scope>
    <source>
        <strain evidence="3">cv. Amiga</strain>
    </source>
</reference>
<feature type="compositionally biased region" description="Basic and acidic residues" evidence="1">
    <location>
        <begin position="20"/>
        <end position="31"/>
    </location>
</feature>
<accession>A0A6A4NTW9</accession>
<keyword evidence="3" id="KW-1185">Reference proteome</keyword>
<evidence type="ECO:0000313" key="2">
    <source>
        <dbReference type="EMBL" id="KAE9594145.1"/>
    </source>
</evidence>
<evidence type="ECO:0000313" key="3">
    <source>
        <dbReference type="Proteomes" id="UP000447434"/>
    </source>
</evidence>
<dbReference type="Proteomes" id="UP000447434">
    <property type="component" value="Chromosome 18"/>
</dbReference>
<dbReference type="EMBL" id="WOCE01000018">
    <property type="protein sequence ID" value="KAE9594145.1"/>
    <property type="molecule type" value="Genomic_DNA"/>
</dbReference>
<feature type="compositionally biased region" description="Polar residues" evidence="1">
    <location>
        <begin position="32"/>
        <end position="41"/>
    </location>
</feature>
<name>A0A6A4NTW9_LUPAL</name>
<proteinExistence type="predicted"/>
<evidence type="ECO:0000256" key="1">
    <source>
        <dbReference type="SAM" id="MobiDB-lite"/>
    </source>
</evidence>
<gene>
    <name evidence="2" type="ORF">Lalb_Chr18g0050701</name>
</gene>
<sequence length="92" mass="10565">MWESEELTPPSFSLPKQWPHPKEEQDARDSAQPESVFSPTTKEAIHSGPSGKILRLEAVSVELEKLPRTKPNTHRGKDKSLFVHLKWKMCIF</sequence>